<evidence type="ECO:0000313" key="5">
    <source>
        <dbReference type="Proteomes" id="UP000261003"/>
    </source>
</evidence>
<dbReference type="SUPFAM" id="SSF53756">
    <property type="entry name" value="UDP-Glycosyltransferase/glycogen phosphorylase"/>
    <property type="match status" value="1"/>
</dbReference>
<sequence>MKILYFGPIAESGKPALGGFEAANRKNIDKLRQLRIDVEEFSNPIINRKWGKLGKLAYISLYFKPFILAKYIGRKNVLIHATPLYGKLLCPSLFLLKIARTCRIPVLVDVRAGSLLYYYQTKGKGKQKRLRAMLSSADCITVESSSYIRDIKEVMGIDAKAIYFPNLTICDNLPIQTRSHDKFSIFYFGRITMSKGIDVLLDMMNYLDTHYHLYLAGNIDKDFDLNIVENENITYLGLLTPSQLKEEMGKMHFFVFPTRHIGEGQSNSLIESMANGLVPLASNQGFNAEVIADCGIVLDKNATGAEYATEIKKINMKLWERMSEKASTHIRTCHNIDIEIPKLVALYKRILKIDNG</sequence>
<dbReference type="EMBL" id="QSJM01000081">
    <property type="protein sequence ID" value="RHD72564.1"/>
    <property type="molecule type" value="Genomic_DNA"/>
</dbReference>
<dbReference type="Gene3D" id="3.40.50.2000">
    <property type="entry name" value="Glycogen Phosphorylase B"/>
    <property type="match status" value="2"/>
</dbReference>
<dbReference type="Proteomes" id="UP000261003">
    <property type="component" value="Unassembled WGS sequence"/>
</dbReference>
<comment type="caution">
    <text evidence="3">The sequence shown here is derived from an EMBL/GenBank/DDBJ whole genome shotgun (WGS) entry which is preliminary data.</text>
</comment>
<evidence type="ECO:0000313" key="3">
    <source>
        <dbReference type="EMBL" id="RGM38102.1"/>
    </source>
</evidence>
<dbReference type="PANTHER" id="PTHR46401">
    <property type="entry name" value="GLYCOSYLTRANSFERASE WBBK-RELATED"/>
    <property type="match status" value="1"/>
</dbReference>
<accession>A0A3E4W7E8</accession>
<dbReference type="EMBL" id="JAQKEI010000040">
    <property type="protein sequence ID" value="MDB0853931.1"/>
    <property type="molecule type" value="Genomic_DNA"/>
</dbReference>
<evidence type="ECO:0000313" key="2">
    <source>
        <dbReference type="EMBL" id="MDB0853931.1"/>
    </source>
</evidence>
<gene>
    <name evidence="4" type="ORF">DW783_19675</name>
    <name evidence="3" type="ORF">DXC16_21850</name>
    <name evidence="2" type="ORF">PL594_20770</name>
</gene>
<dbReference type="RefSeq" id="WP_117696578.1">
    <property type="nucleotide sequence ID" value="NZ_DAWEEQ010000078.1"/>
</dbReference>
<organism evidence="3 5">
    <name type="scientific">Phocaeicola vulgatus</name>
    <name type="common">Bacteroides vulgatus</name>
    <dbReference type="NCBI Taxonomy" id="821"/>
    <lineage>
        <taxon>Bacteria</taxon>
        <taxon>Pseudomonadati</taxon>
        <taxon>Bacteroidota</taxon>
        <taxon>Bacteroidia</taxon>
        <taxon>Bacteroidales</taxon>
        <taxon>Bacteroidaceae</taxon>
        <taxon>Phocaeicola</taxon>
    </lineage>
</organism>
<evidence type="ECO:0000313" key="6">
    <source>
        <dbReference type="Proteomes" id="UP000283429"/>
    </source>
</evidence>
<keyword evidence="1 3" id="KW-0808">Transferase</keyword>
<reference evidence="5 6" key="1">
    <citation type="submission" date="2018-08" db="EMBL/GenBank/DDBJ databases">
        <title>A genome reference for cultivated species of the human gut microbiota.</title>
        <authorList>
            <person name="Zou Y."/>
            <person name="Xue W."/>
            <person name="Luo G."/>
        </authorList>
    </citation>
    <scope>NUCLEOTIDE SEQUENCE [LARGE SCALE GENOMIC DNA]</scope>
    <source>
        <strain evidence="4 6">AM30-40</strain>
        <strain evidence="3 5">OM08-13BH</strain>
    </source>
</reference>
<reference evidence="2" key="2">
    <citation type="submission" date="2023-01" db="EMBL/GenBank/DDBJ databases">
        <title>Human gut microbiome strain richness.</title>
        <authorList>
            <person name="Chen-Liaw A."/>
        </authorList>
    </citation>
    <scope>NUCLEOTIDE SEQUENCE</scope>
    <source>
        <strain evidence="2">H9_m1001271B151109d0_201107</strain>
    </source>
</reference>
<dbReference type="Proteomes" id="UP001210999">
    <property type="component" value="Unassembled WGS sequence"/>
</dbReference>
<evidence type="ECO:0000256" key="1">
    <source>
        <dbReference type="ARBA" id="ARBA00022679"/>
    </source>
</evidence>
<dbReference type="GO" id="GO:0016757">
    <property type="term" value="F:glycosyltransferase activity"/>
    <property type="evidence" value="ECO:0007669"/>
    <property type="project" value="TreeGrafter"/>
</dbReference>
<dbReference type="PANTHER" id="PTHR46401:SF2">
    <property type="entry name" value="GLYCOSYLTRANSFERASE WBBK-RELATED"/>
    <property type="match status" value="1"/>
</dbReference>
<name>A0A3E4W7E8_PHOVU</name>
<proteinExistence type="predicted"/>
<dbReference type="GO" id="GO:0009103">
    <property type="term" value="P:lipopolysaccharide biosynthetic process"/>
    <property type="evidence" value="ECO:0007669"/>
    <property type="project" value="TreeGrafter"/>
</dbReference>
<dbReference type="Pfam" id="PF13692">
    <property type="entry name" value="Glyco_trans_1_4"/>
    <property type="match status" value="1"/>
</dbReference>
<dbReference type="Proteomes" id="UP000283429">
    <property type="component" value="Unassembled WGS sequence"/>
</dbReference>
<dbReference type="CDD" id="cd03801">
    <property type="entry name" value="GT4_PimA-like"/>
    <property type="match status" value="1"/>
</dbReference>
<protein>
    <submittedName>
        <fullName evidence="3">Glycosyltransferase</fullName>
    </submittedName>
</protein>
<evidence type="ECO:0000313" key="4">
    <source>
        <dbReference type="EMBL" id="RHD72564.1"/>
    </source>
</evidence>
<dbReference type="EMBL" id="QSTG01000059">
    <property type="protein sequence ID" value="RGM38102.1"/>
    <property type="molecule type" value="Genomic_DNA"/>
</dbReference>
<dbReference type="AlphaFoldDB" id="A0A3E4W7E8"/>